<gene>
    <name evidence="5" type="primary">LBD34</name>
    <name evidence="4" type="ORF">GLYMA_08G235200</name>
</gene>
<reference evidence="4 5" key="1">
    <citation type="journal article" date="2010" name="Nature">
        <title>Genome sequence of the palaeopolyploid soybean.</title>
        <authorList>
            <person name="Schmutz J."/>
            <person name="Cannon S.B."/>
            <person name="Schlueter J."/>
            <person name="Ma J."/>
            <person name="Mitros T."/>
            <person name="Nelson W."/>
            <person name="Hyten D.L."/>
            <person name="Song Q."/>
            <person name="Thelen J.J."/>
            <person name="Cheng J."/>
            <person name="Xu D."/>
            <person name="Hellsten U."/>
            <person name="May G.D."/>
            <person name="Yu Y."/>
            <person name="Sakurai T."/>
            <person name="Umezawa T."/>
            <person name="Bhattacharyya M.K."/>
            <person name="Sandhu D."/>
            <person name="Valliyodan B."/>
            <person name="Lindquist E."/>
            <person name="Peto M."/>
            <person name="Grant D."/>
            <person name="Shu S."/>
            <person name="Goodstein D."/>
            <person name="Barry K."/>
            <person name="Futrell-Griggs M."/>
            <person name="Abernathy B."/>
            <person name="Du J."/>
            <person name="Tian Z."/>
            <person name="Zhu L."/>
            <person name="Gill N."/>
            <person name="Joshi T."/>
            <person name="Libault M."/>
            <person name="Sethuraman A."/>
            <person name="Zhang X.-C."/>
            <person name="Shinozaki K."/>
            <person name="Nguyen H.T."/>
            <person name="Wing R.A."/>
            <person name="Cregan P."/>
            <person name="Specht J."/>
            <person name="Grimwood J."/>
            <person name="Rokhsar D."/>
            <person name="Stacey G."/>
            <person name="Shoemaker R.C."/>
            <person name="Jackson S.A."/>
        </authorList>
    </citation>
    <scope>NUCLEOTIDE SEQUENCE [LARGE SCALE GENOMIC DNA]</scope>
    <source>
        <strain evidence="5">cv. Williams 82</strain>
        <tissue evidence="4">Callus</tissue>
    </source>
</reference>
<dbReference type="EMBL" id="CM000841">
    <property type="protein sequence ID" value="KRH44854.1"/>
    <property type="molecule type" value="Genomic_DNA"/>
</dbReference>
<dbReference type="AlphaFoldDB" id="A0A0R0IRH1"/>
<evidence type="ECO:0000256" key="2">
    <source>
        <dbReference type="SAM" id="MobiDB-lite"/>
    </source>
</evidence>
<dbReference type="Proteomes" id="UP000008827">
    <property type="component" value="Chromosome 8"/>
</dbReference>
<evidence type="ECO:0000313" key="6">
    <source>
        <dbReference type="Proteomes" id="UP000008827"/>
    </source>
</evidence>
<dbReference type="PANTHER" id="PTHR31301:SF103">
    <property type="entry name" value="LOB DOMAIN-CONTAINING PROTEIN 5-RELATED"/>
    <property type="match status" value="1"/>
</dbReference>
<keyword evidence="6" id="KW-1185">Reference proteome</keyword>
<feature type="compositionally biased region" description="Basic and acidic residues" evidence="2">
    <location>
        <begin position="186"/>
        <end position="198"/>
    </location>
</feature>
<comment type="similarity">
    <text evidence="1">Belongs to the LOB domain-containing protein family.</text>
</comment>
<sequence>MSQGNRNYFSCPICRNQRRRHDDNCEFGQYFLGRSTDFESACRLFGFANLVRLMRSVEPSERQATADSILMEANIWDRDPINGAYGHVFNLVSQIQSFESELETINNWLAHIRDQQRQPSSFSPNIPNQSIQDEGSNTPIPSLIGADISTRSSEKGESSIVAPKEDANIVVRERDSKVDDNEEGTIPDKEQVDYFRDD</sequence>
<dbReference type="KEGG" id="gmx:102660641"/>
<dbReference type="Pfam" id="PF03195">
    <property type="entry name" value="LOB"/>
    <property type="match status" value="1"/>
</dbReference>
<feature type="domain" description="LOB" evidence="3">
    <location>
        <begin position="9"/>
        <end position="109"/>
    </location>
</feature>
<dbReference type="GO" id="GO:0006355">
    <property type="term" value="P:regulation of DNA-templated transcription"/>
    <property type="evidence" value="ECO:0000318"/>
    <property type="project" value="GO_Central"/>
</dbReference>
<name>A0A0R0IRH1_SOYBN</name>
<proteinExistence type="inferred from homology"/>
<evidence type="ECO:0000313" key="4">
    <source>
        <dbReference type="EMBL" id="KRH44854.1"/>
    </source>
</evidence>
<dbReference type="GO" id="GO:0001216">
    <property type="term" value="F:DNA-binding transcription activator activity"/>
    <property type="evidence" value="ECO:0000318"/>
    <property type="project" value="GO_Central"/>
</dbReference>
<evidence type="ECO:0000256" key="1">
    <source>
        <dbReference type="ARBA" id="ARBA00005474"/>
    </source>
</evidence>
<dbReference type="Gramene" id="KRH44854">
    <property type="protein sequence ID" value="KRH44854"/>
    <property type="gene ID" value="GLYMA_08G235200"/>
</dbReference>
<dbReference type="InterPro" id="IPR004883">
    <property type="entry name" value="LOB"/>
</dbReference>
<dbReference type="PANTHER" id="PTHR31301">
    <property type="entry name" value="LOB DOMAIN-CONTAINING PROTEIN 4-RELATED"/>
    <property type="match status" value="1"/>
</dbReference>
<organism evidence="4">
    <name type="scientific">Glycine max</name>
    <name type="common">Soybean</name>
    <name type="synonym">Glycine hispida</name>
    <dbReference type="NCBI Taxonomy" id="3847"/>
    <lineage>
        <taxon>Eukaryota</taxon>
        <taxon>Viridiplantae</taxon>
        <taxon>Streptophyta</taxon>
        <taxon>Embryophyta</taxon>
        <taxon>Tracheophyta</taxon>
        <taxon>Spermatophyta</taxon>
        <taxon>Magnoliopsida</taxon>
        <taxon>eudicotyledons</taxon>
        <taxon>Gunneridae</taxon>
        <taxon>Pentapetalae</taxon>
        <taxon>rosids</taxon>
        <taxon>fabids</taxon>
        <taxon>Fabales</taxon>
        <taxon>Fabaceae</taxon>
        <taxon>Papilionoideae</taxon>
        <taxon>50 kb inversion clade</taxon>
        <taxon>NPAAA clade</taxon>
        <taxon>indigoferoid/millettioid clade</taxon>
        <taxon>Phaseoleae</taxon>
        <taxon>Glycine</taxon>
        <taxon>Glycine subgen. Soja</taxon>
    </lineage>
</organism>
<dbReference type="SMR" id="A0A0R0IRH1"/>
<feature type="region of interest" description="Disordered" evidence="2">
    <location>
        <begin position="116"/>
        <end position="198"/>
    </location>
</feature>
<evidence type="ECO:0000313" key="5">
    <source>
        <dbReference type="EnsemblPlants" id="KRH44854"/>
    </source>
</evidence>
<dbReference type="RefSeq" id="XP_006585733.1">
    <property type="nucleotide sequence ID" value="XM_006585670.4"/>
</dbReference>
<reference evidence="5" key="2">
    <citation type="submission" date="2018-02" db="UniProtKB">
        <authorList>
            <consortium name="EnsemblPlants"/>
        </authorList>
    </citation>
    <scope>IDENTIFICATION</scope>
    <source>
        <strain evidence="5">Williams 82</strain>
    </source>
</reference>
<dbReference type="GeneID" id="102660641"/>
<dbReference type="OrthoDB" id="1434700at2759"/>
<feature type="compositionally biased region" description="Polar residues" evidence="2">
    <location>
        <begin position="117"/>
        <end position="140"/>
    </location>
</feature>
<evidence type="ECO:0000259" key="3">
    <source>
        <dbReference type="PROSITE" id="PS50891"/>
    </source>
</evidence>
<dbReference type="PROSITE" id="PS50891">
    <property type="entry name" value="LOB"/>
    <property type="match status" value="1"/>
</dbReference>
<feature type="compositionally biased region" description="Basic and acidic residues" evidence="2">
    <location>
        <begin position="152"/>
        <end position="179"/>
    </location>
</feature>
<dbReference type="GO" id="GO:0005634">
    <property type="term" value="C:nucleus"/>
    <property type="evidence" value="ECO:0000318"/>
    <property type="project" value="GO_Central"/>
</dbReference>
<protein>
    <recommendedName>
        <fullName evidence="3">LOB domain-containing protein</fullName>
    </recommendedName>
</protein>
<reference evidence="4" key="3">
    <citation type="submission" date="2018-07" db="EMBL/GenBank/DDBJ databases">
        <title>WGS assembly of Glycine max.</title>
        <authorList>
            <person name="Schmutz J."/>
            <person name="Cannon S."/>
            <person name="Schlueter J."/>
            <person name="Ma J."/>
            <person name="Mitros T."/>
            <person name="Nelson W."/>
            <person name="Hyten D."/>
            <person name="Song Q."/>
            <person name="Thelen J."/>
            <person name="Cheng J."/>
            <person name="Xu D."/>
            <person name="Hellsten U."/>
            <person name="May G."/>
            <person name="Yu Y."/>
            <person name="Sakurai T."/>
            <person name="Umezawa T."/>
            <person name="Bhattacharyya M."/>
            <person name="Sandhu D."/>
            <person name="Valliyodan B."/>
            <person name="Lindquist E."/>
            <person name="Peto M."/>
            <person name="Grant D."/>
            <person name="Shu S."/>
            <person name="Goodstein D."/>
            <person name="Barry K."/>
            <person name="Futrell-Griggs M."/>
            <person name="Abernathy B."/>
            <person name="Du J."/>
            <person name="Tian Z."/>
            <person name="Zhu L."/>
            <person name="Gill N."/>
            <person name="Joshi T."/>
            <person name="Libault M."/>
            <person name="Sethuraman A."/>
            <person name="Zhang X."/>
            <person name="Shinozaki K."/>
            <person name="Nguyen H."/>
            <person name="Wing R."/>
            <person name="Cregan P."/>
            <person name="Specht J."/>
            <person name="Grimwood J."/>
            <person name="Rokhsar D."/>
            <person name="Stacey G."/>
            <person name="Shoemaker R."/>
            <person name="Jackson S."/>
        </authorList>
    </citation>
    <scope>NUCLEOTIDE SEQUENCE</scope>
    <source>
        <tissue evidence="4">Callus</tissue>
    </source>
</reference>
<dbReference type="EnsemblPlants" id="KRH44854">
    <property type="protein sequence ID" value="KRH44854"/>
    <property type="gene ID" value="GLYMA_08G235200"/>
</dbReference>
<dbReference type="PaxDb" id="3847-GLYMA08G25501.1"/>
<accession>A0A0R0IRH1</accession>